<dbReference type="OrthoDB" id="6626158at2759"/>
<name>A0A5E4MEG9_9HEMI</name>
<organism evidence="1 2">
    <name type="scientific">Cinara cedri</name>
    <dbReference type="NCBI Taxonomy" id="506608"/>
    <lineage>
        <taxon>Eukaryota</taxon>
        <taxon>Metazoa</taxon>
        <taxon>Ecdysozoa</taxon>
        <taxon>Arthropoda</taxon>
        <taxon>Hexapoda</taxon>
        <taxon>Insecta</taxon>
        <taxon>Pterygota</taxon>
        <taxon>Neoptera</taxon>
        <taxon>Paraneoptera</taxon>
        <taxon>Hemiptera</taxon>
        <taxon>Sternorrhyncha</taxon>
        <taxon>Aphidomorpha</taxon>
        <taxon>Aphidoidea</taxon>
        <taxon>Aphididae</taxon>
        <taxon>Lachninae</taxon>
        <taxon>Cinara</taxon>
    </lineage>
</organism>
<feature type="non-terminal residue" evidence="1">
    <location>
        <position position="1"/>
    </location>
</feature>
<evidence type="ECO:0000313" key="1">
    <source>
        <dbReference type="EMBL" id="VVC30674.1"/>
    </source>
</evidence>
<dbReference type="AlphaFoldDB" id="A0A5E4MEG9"/>
<evidence type="ECO:0000313" key="2">
    <source>
        <dbReference type="Proteomes" id="UP000325440"/>
    </source>
</evidence>
<dbReference type="Proteomes" id="UP000325440">
    <property type="component" value="Unassembled WGS sequence"/>
</dbReference>
<gene>
    <name evidence="1" type="ORF">CINCED_3A005888</name>
</gene>
<accession>A0A5E4MEG9</accession>
<sequence length="210" mass="24487">SFIIDEKSQSVKINSVYDRANITENTNIIVSEKPNQTSSQPNPTVRRRYTPLEVQEAANQMKKAFNMLKNVIIKRIRDNEDGDEYDLFSKMLAKKIRKLPEHERNVFTYEIEGIYINKLRKINSFSTHSITSSTEKFDPPFTTYSTPTYQSRPPSNLSAYSESICPTNSSNFDQSHLNKNILNDKQKTHIKSENYNHRPNEENIKMELFQ</sequence>
<dbReference type="EMBL" id="CABPRJ010000531">
    <property type="protein sequence ID" value="VVC30674.1"/>
    <property type="molecule type" value="Genomic_DNA"/>
</dbReference>
<proteinExistence type="predicted"/>
<protein>
    <recommendedName>
        <fullName evidence="3">BESS domain-containing protein</fullName>
    </recommendedName>
</protein>
<evidence type="ECO:0008006" key="3">
    <source>
        <dbReference type="Google" id="ProtNLM"/>
    </source>
</evidence>
<keyword evidence="2" id="KW-1185">Reference proteome</keyword>
<reference evidence="1 2" key="1">
    <citation type="submission" date="2019-08" db="EMBL/GenBank/DDBJ databases">
        <authorList>
            <person name="Alioto T."/>
            <person name="Alioto T."/>
            <person name="Gomez Garrido J."/>
        </authorList>
    </citation>
    <scope>NUCLEOTIDE SEQUENCE [LARGE SCALE GENOMIC DNA]</scope>
</reference>